<name>A0ABD1EPG0_HYPHA</name>
<feature type="region of interest" description="Disordered" evidence="1">
    <location>
        <begin position="1"/>
        <end position="94"/>
    </location>
</feature>
<dbReference type="EMBL" id="JBDJPC010000006">
    <property type="protein sequence ID" value="KAL1498383.1"/>
    <property type="molecule type" value="Genomic_DNA"/>
</dbReference>
<dbReference type="Proteomes" id="UP001566132">
    <property type="component" value="Unassembled WGS sequence"/>
</dbReference>
<feature type="compositionally biased region" description="Basic and acidic residues" evidence="1">
    <location>
        <begin position="20"/>
        <end position="32"/>
    </location>
</feature>
<feature type="compositionally biased region" description="Basic and acidic residues" evidence="1">
    <location>
        <begin position="1"/>
        <end position="13"/>
    </location>
</feature>
<dbReference type="AlphaFoldDB" id="A0ABD1EPG0"/>
<keyword evidence="3" id="KW-1185">Reference proteome</keyword>
<sequence>MPKRKPMETDDGKRRKRMKYEKLAQKLQRLREQIGGPNSDSSTSESESATDSFEALGDMREIPPDVSHLTSDTPSNNNQENEPPTITVQENDTTDPNLLVEVDTGGCFDFLGTPPTEPTTAKELLYEQLVLR</sequence>
<reference evidence="2 3" key="1">
    <citation type="submission" date="2024-05" db="EMBL/GenBank/DDBJ databases">
        <title>Genetic variation in Jamaican populations of the coffee berry borer (Hypothenemus hampei).</title>
        <authorList>
            <person name="Errbii M."/>
            <person name="Myrie A."/>
        </authorList>
    </citation>
    <scope>NUCLEOTIDE SEQUENCE [LARGE SCALE GENOMIC DNA]</scope>
    <source>
        <strain evidence="2">JA-Hopewell-2020-01-JO</strain>
        <tissue evidence="2">Whole body</tissue>
    </source>
</reference>
<feature type="compositionally biased region" description="Polar residues" evidence="1">
    <location>
        <begin position="68"/>
        <end position="94"/>
    </location>
</feature>
<gene>
    <name evidence="2" type="ORF">ABEB36_009190</name>
</gene>
<evidence type="ECO:0000313" key="3">
    <source>
        <dbReference type="Proteomes" id="UP001566132"/>
    </source>
</evidence>
<accession>A0ABD1EPG0</accession>
<proteinExistence type="predicted"/>
<protein>
    <submittedName>
        <fullName evidence="2">Uncharacterized protein</fullName>
    </submittedName>
</protein>
<organism evidence="2 3">
    <name type="scientific">Hypothenemus hampei</name>
    <name type="common">Coffee berry borer</name>
    <dbReference type="NCBI Taxonomy" id="57062"/>
    <lineage>
        <taxon>Eukaryota</taxon>
        <taxon>Metazoa</taxon>
        <taxon>Ecdysozoa</taxon>
        <taxon>Arthropoda</taxon>
        <taxon>Hexapoda</taxon>
        <taxon>Insecta</taxon>
        <taxon>Pterygota</taxon>
        <taxon>Neoptera</taxon>
        <taxon>Endopterygota</taxon>
        <taxon>Coleoptera</taxon>
        <taxon>Polyphaga</taxon>
        <taxon>Cucujiformia</taxon>
        <taxon>Curculionidae</taxon>
        <taxon>Scolytinae</taxon>
        <taxon>Hypothenemus</taxon>
    </lineage>
</organism>
<evidence type="ECO:0000313" key="2">
    <source>
        <dbReference type="EMBL" id="KAL1498383.1"/>
    </source>
</evidence>
<feature type="compositionally biased region" description="Low complexity" evidence="1">
    <location>
        <begin position="39"/>
        <end position="52"/>
    </location>
</feature>
<evidence type="ECO:0000256" key="1">
    <source>
        <dbReference type="SAM" id="MobiDB-lite"/>
    </source>
</evidence>
<comment type="caution">
    <text evidence="2">The sequence shown here is derived from an EMBL/GenBank/DDBJ whole genome shotgun (WGS) entry which is preliminary data.</text>
</comment>